<dbReference type="SUPFAM" id="SSF53474">
    <property type="entry name" value="alpha/beta-Hydrolases"/>
    <property type="match status" value="1"/>
</dbReference>
<reference evidence="3 4" key="1">
    <citation type="journal article" date="2019" name="Int. J. Syst. Evol. Microbiol.">
        <title>The Global Catalogue of Microorganisms (GCM) 10K type strain sequencing project: providing services to taxonomists for standard genome sequencing and annotation.</title>
        <authorList>
            <consortium name="The Broad Institute Genomics Platform"/>
            <consortium name="The Broad Institute Genome Sequencing Center for Infectious Disease"/>
            <person name="Wu L."/>
            <person name="Ma J."/>
        </authorList>
    </citation>
    <scope>NUCLEOTIDE SEQUENCE [LARGE SCALE GENOMIC DNA]</scope>
    <source>
        <strain evidence="3 4">JCM 15134</strain>
    </source>
</reference>
<evidence type="ECO:0008006" key="5">
    <source>
        <dbReference type="Google" id="ProtNLM"/>
    </source>
</evidence>
<dbReference type="RefSeq" id="WP_343804492.1">
    <property type="nucleotide sequence ID" value="NZ_BAAAET010000002.1"/>
</dbReference>
<dbReference type="Gene3D" id="3.40.50.1820">
    <property type="entry name" value="alpha/beta hydrolase"/>
    <property type="match status" value="1"/>
</dbReference>
<dbReference type="InterPro" id="IPR022529">
    <property type="entry name" value="DUF3530"/>
</dbReference>
<keyword evidence="2" id="KW-0732">Signal</keyword>
<dbReference type="InterPro" id="IPR029058">
    <property type="entry name" value="AB_hydrolase_fold"/>
</dbReference>
<name>A0ABN1I579_9GAMM</name>
<evidence type="ECO:0000256" key="1">
    <source>
        <dbReference type="SAM" id="MobiDB-lite"/>
    </source>
</evidence>
<proteinExistence type="predicted"/>
<feature type="signal peptide" evidence="2">
    <location>
        <begin position="1"/>
        <end position="18"/>
    </location>
</feature>
<feature type="chain" id="PRO_5047004062" description="DUF3530 domain-containing protein" evidence="2">
    <location>
        <begin position="19"/>
        <end position="342"/>
    </location>
</feature>
<dbReference type="Proteomes" id="UP001499915">
    <property type="component" value="Unassembled WGS sequence"/>
</dbReference>
<evidence type="ECO:0000256" key="2">
    <source>
        <dbReference type="SAM" id="SignalP"/>
    </source>
</evidence>
<feature type="region of interest" description="Disordered" evidence="1">
    <location>
        <begin position="145"/>
        <end position="164"/>
    </location>
</feature>
<evidence type="ECO:0000313" key="4">
    <source>
        <dbReference type="Proteomes" id="UP001499915"/>
    </source>
</evidence>
<keyword evidence="4" id="KW-1185">Reference proteome</keyword>
<evidence type="ECO:0000313" key="3">
    <source>
        <dbReference type="EMBL" id="GAA0689429.1"/>
    </source>
</evidence>
<dbReference type="EMBL" id="BAAAET010000002">
    <property type="protein sequence ID" value="GAA0689429.1"/>
    <property type="molecule type" value="Genomic_DNA"/>
</dbReference>
<accession>A0ABN1I579</accession>
<gene>
    <name evidence="3" type="ORF">GCM10009104_14860</name>
</gene>
<comment type="caution">
    <text evidence="3">The sequence shown here is derived from an EMBL/GenBank/DDBJ whole genome shotgun (WGS) entry which is preliminary data.</text>
</comment>
<organism evidence="3 4">
    <name type="scientific">Marinobacterium maritimum</name>
    <dbReference type="NCBI Taxonomy" id="500162"/>
    <lineage>
        <taxon>Bacteria</taxon>
        <taxon>Pseudomonadati</taxon>
        <taxon>Pseudomonadota</taxon>
        <taxon>Gammaproteobacteria</taxon>
        <taxon>Oceanospirillales</taxon>
        <taxon>Oceanospirillaceae</taxon>
        <taxon>Marinobacterium</taxon>
    </lineage>
</organism>
<protein>
    <recommendedName>
        <fullName evidence="5">DUF3530 domain-containing protein</fullName>
    </recommendedName>
</protein>
<feature type="region of interest" description="Disordered" evidence="1">
    <location>
        <begin position="312"/>
        <end position="342"/>
    </location>
</feature>
<sequence>MLKFAPLLLCILSSHSLAAEPARHSAGVDSVEQQILQQIDHSHELLDIQADADRFSLLYRPAMTPTPHGALLIVPDPGVAEGWLEQVHALANYLPEHGWAVLALEPPAVPTAKLPKRTLPVMTGIKPRPATPAAETEAEVPAALPVSATAPAETTDTATSAAETPAYREQLQQRLKLAWQELEQRNEGKQKVVVGIGQGAVWSTALAIASGEETSLVLVDPRPDVEAEDSLNDLLKALEAHSVIDLYHSPLPGYPDAEPDARQRRLQAARLGLTRYHQSRLPGVFRGWRSDMPWLVRHTRGLLERILLDAQPEEESDATPAPLMQAPPGLPALPQNGTAGRG</sequence>
<dbReference type="Pfam" id="PF12048">
    <property type="entry name" value="DUF3530"/>
    <property type="match status" value="1"/>
</dbReference>